<dbReference type="NCBIfam" id="TIGR01167">
    <property type="entry name" value="LPXTG_anchor"/>
    <property type="match status" value="1"/>
</dbReference>
<dbReference type="InterPro" id="IPR029052">
    <property type="entry name" value="Metallo-depent_PP-like"/>
</dbReference>
<dbReference type="PANTHER" id="PTHR11575">
    <property type="entry name" value="5'-NUCLEOTIDASE-RELATED"/>
    <property type="match status" value="1"/>
</dbReference>
<evidence type="ECO:0000313" key="10">
    <source>
        <dbReference type="Proteomes" id="UP000463857"/>
    </source>
</evidence>
<keyword evidence="5" id="KW-0378">Hydrolase</keyword>
<dbReference type="GO" id="GO:0009166">
    <property type="term" value="P:nucleotide catabolic process"/>
    <property type="evidence" value="ECO:0007669"/>
    <property type="project" value="InterPro"/>
</dbReference>
<evidence type="ECO:0000256" key="7">
    <source>
        <dbReference type="SAM" id="Phobius"/>
    </source>
</evidence>
<dbReference type="SUPFAM" id="SSF55816">
    <property type="entry name" value="5'-nucleotidase (syn. UDP-sugar hydrolase), C-terminal domain"/>
    <property type="match status" value="1"/>
</dbReference>
<dbReference type="InterPro" id="IPR004843">
    <property type="entry name" value="Calcineurin-like_PHP"/>
</dbReference>
<reference evidence="9 10" key="1">
    <citation type="journal article" date="2018" name="Int. J. Syst. Evol. Microbiol.">
        <title>Epidermidibacterium keratini gen. nov., sp. nov., a member of the family Sporichthyaceae, isolated from keratin epidermis.</title>
        <authorList>
            <person name="Lee D.G."/>
            <person name="Trujillo M.E."/>
            <person name="Kang S."/>
            <person name="Nam J.J."/>
            <person name="Kim Y.J."/>
        </authorList>
    </citation>
    <scope>NUCLEOTIDE SEQUENCE [LARGE SCALE GENOMIC DNA]</scope>
    <source>
        <strain evidence="9 10">EPI-7</strain>
    </source>
</reference>
<feature type="chain" id="PRO_5029941768" evidence="5">
    <location>
        <begin position="33"/>
        <end position="760"/>
    </location>
</feature>
<dbReference type="GO" id="GO:0008768">
    <property type="term" value="F:UDP-sugar diphosphatase activity"/>
    <property type="evidence" value="ECO:0007669"/>
    <property type="project" value="TreeGrafter"/>
</dbReference>
<dbReference type="InParanoid" id="A0A7L4YQ47"/>
<dbReference type="InterPro" id="IPR006179">
    <property type="entry name" value="5_nucleotidase/apyrase"/>
</dbReference>
<feature type="transmembrane region" description="Helical" evidence="7">
    <location>
        <begin position="736"/>
        <end position="755"/>
    </location>
</feature>
<keyword evidence="7" id="KW-0812">Transmembrane</keyword>
<feature type="signal peptide" evidence="5">
    <location>
        <begin position="1"/>
        <end position="32"/>
    </location>
</feature>
<dbReference type="AlphaFoldDB" id="A0A7L4YQ47"/>
<organism evidence="9 10">
    <name type="scientific">Epidermidibacterium keratini</name>
    <dbReference type="NCBI Taxonomy" id="1891644"/>
    <lineage>
        <taxon>Bacteria</taxon>
        <taxon>Bacillati</taxon>
        <taxon>Actinomycetota</taxon>
        <taxon>Actinomycetes</taxon>
        <taxon>Sporichthyales</taxon>
        <taxon>Sporichthyaceae</taxon>
        <taxon>Epidermidibacterium</taxon>
    </lineage>
</organism>
<evidence type="ECO:0000256" key="1">
    <source>
        <dbReference type="ARBA" id="ARBA00022512"/>
    </source>
</evidence>
<dbReference type="InterPro" id="IPR019931">
    <property type="entry name" value="LPXTG_anchor"/>
</dbReference>
<dbReference type="Gene3D" id="3.60.21.10">
    <property type="match status" value="1"/>
</dbReference>
<dbReference type="OrthoDB" id="1016457at2"/>
<dbReference type="PRINTS" id="PR01607">
    <property type="entry name" value="APYRASEFAMLY"/>
</dbReference>
<evidence type="ECO:0000256" key="4">
    <source>
        <dbReference type="ARBA" id="ARBA00023088"/>
    </source>
</evidence>
<keyword evidence="4" id="KW-0572">Peptidoglycan-anchor</keyword>
<gene>
    <name evidence="9" type="ORF">EK0264_12375</name>
</gene>
<evidence type="ECO:0000259" key="8">
    <source>
        <dbReference type="PROSITE" id="PS50847"/>
    </source>
</evidence>
<feature type="compositionally biased region" description="Low complexity" evidence="6">
    <location>
        <begin position="697"/>
        <end position="716"/>
    </location>
</feature>
<dbReference type="Pfam" id="PF00149">
    <property type="entry name" value="Metallophos"/>
    <property type="match status" value="1"/>
</dbReference>
<dbReference type="SUPFAM" id="SSF56300">
    <property type="entry name" value="Metallo-dependent phosphatases"/>
    <property type="match status" value="1"/>
</dbReference>
<accession>A0A7L4YQ47</accession>
<feature type="compositionally biased region" description="Pro residues" evidence="6">
    <location>
        <begin position="680"/>
        <end position="696"/>
    </location>
</feature>
<evidence type="ECO:0000313" key="9">
    <source>
        <dbReference type="EMBL" id="QHC01004.1"/>
    </source>
</evidence>
<name>A0A7L4YQ47_9ACTN</name>
<dbReference type="InterPro" id="IPR008334">
    <property type="entry name" value="5'-Nucleotdase_C"/>
</dbReference>
<comment type="similarity">
    <text evidence="5">Belongs to the 5'-nucleotidase family.</text>
</comment>
<dbReference type="EMBL" id="CP047156">
    <property type="protein sequence ID" value="QHC01004.1"/>
    <property type="molecule type" value="Genomic_DNA"/>
</dbReference>
<keyword evidence="7" id="KW-0472">Membrane</keyword>
<dbReference type="RefSeq" id="WP_159546047.1">
    <property type="nucleotide sequence ID" value="NZ_CP047156.1"/>
</dbReference>
<dbReference type="KEGG" id="eke:EK0264_12375"/>
<evidence type="ECO:0000256" key="5">
    <source>
        <dbReference type="RuleBase" id="RU362119"/>
    </source>
</evidence>
<dbReference type="PANTHER" id="PTHR11575:SF24">
    <property type="entry name" value="5'-NUCLEOTIDASE"/>
    <property type="match status" value="1"/>
</dbReference>
<protein>
    <submittedName>
        <fullName evidence="9">LPXTG cell wall anchor domain-containing protein</fullName>
    </submittedName>
</protein>
<keyword evidence="10" id="KW-1185">Reference proteome</keyword>
<feature type="domain" description="Gram-positive cocci surface proteins LPxTG" evidence="8">
    <location>
        <begin position="727"/>
        <end position="760"/>
    </location>
</feature>
<keyword evidence="3 5" id="KW-0732">Signal</keyword>
<evidence type="ECO:0000256" key="6">
    <source>
        <dbReference type="SAM" id="MobiDB-lite"/>
    </source>
</evidence>
<dbReference type="GO" id="GO:0008253">
    <property type="term" value="F:5'-nucleotidase activity"/>
    <property type="evidence" value="ECO:0007669"/>
    <property type="project" value="TreeGrafter"/>
</dbReference>
<dbReference type="GO" id="GO:0000166">
    <property type="term" value="F:nucleotide binding"/>
    <property type="evidence" value="ECO:0007669"/>
    <property type="project" value="UniProtKB-KW"/>
</dbReference>
<dbReference type="Pfam" id="PF02872">
    <property type="entry name" value="5_nucleotid_C"/>
    <property type="match status" value="1"/>
</dbReference>
<dbReference type="GO" id="GO:0030288">
    <property type="term" value="C:outer membrane-bounded periplasmic space"/>
    <property type="evidence" value="ECO:0007669"/>
    <property type="project" value="TreeGrafter"/>
</dbReference>
<evidence type="ECO:0000256" key="2">
    <source>
        <dbReference type="ARBA" id="ARBA00022525"/>
    </source>
</evidence>
<dbReference type="InterPro" id="IPR036907">
    <property type="entry name" value="5'-Nucleotdase_C_sf"/>
</dbReference>
<dbReference type="Proteomes" id="UP000463857">
    <property type="component" value="Chromosome"/>
</dbReference>
<proteinExistence type="inferred from homology"/>
<keyword evidence="7" id="KW-1133">Transmembrane helix</keyword>
<sequence>MTRRLTRASGLLATAALSLTSFLALGTSPAEAGVAVPCEAIPDNDPNLINLLDINDFHGRIDSNTVAFAATIEQLRAASGEANTAFVGSGDLVGASVFASAVQEDQPTIDVLNALEMDAASVGNHEFDKGTADLTDRIDPAADWTYLAANVYDSAGTPILPEYEILDINGFSVGVIGAVTQETPSLTGELGNITFGDPVDAVNRVAAQLSDGDPTNGEADVIVANYHEGGALTGDATLDQQTSGSPVFNKIVNQTAATVDAIFTGHTHQKYVYDGAIPGLPGQTRPILQTGSYGENIGQVQLTVDRTSNDVLTYCAQNVARLSTVTDAQLAMPRVAAVKQITDAAIAYAAEVGNEPIGSVTDDITTAFTGGSYTGDGSTYVGGTRDDRASESTLGNLVANSLVESLSTRGATIGVVNPGGLRSELYYAGDTSSNPANTDGVVTYAEANAVLPFVNNLWTVSVTGAQFKQILEEQWQLDANGAVPSRPFLKLGLSDNVTYTYDPAAPQGSHITSVTIDGAPLDPAASYTIGTFSFLAQGGDNFHTFAESTNVQDSGLIDRDAWISYLQQNSPVSPNYAKGAVAVDQLPTTITAGDALNFTAYGFDLTSLGSPLNTDGVVLLDGEQIGTFTIVDGAGPGGVRGAVITSTIPAGTQAGPATLQLVATQSGTTVTIPITVEAAPAPPSTTAPPTTAPPTTPGTTAPGTTAPGTTAPAGSASGNGGKSGGPLAKTGADTKGPLVTAAALLIAGAGCLVAGRRRRD</sequence>
<dbReference type="PROSITE" id="PS50847">
    <property type="entry name" value="GRAM_POS_ANCHORING"/>
    <property type="match status" value="1"/>
</dbReference>
<evidence type="ECO:0000256" key="3">
    <source>
        <dbReference type="ARBA" id="ARBA00022729"/>
    </source>
</evidence>
<feature type="region of interest" description="Disordered" evidence="6">
    <location>
        <begin position="679"/>
        <end position="734"/>
    </location>
</feature>
<keyword evidence="2" id="KW-0964">Secreted</keyword>
<keyword evidence="5" id="KW-0547">Nucleotide-binding</keyword>
<dbReference type="Gene3D" id="3.90.780.10">
    <property type="entry name" value="5'-Nucleotidase, C-terminal domain"/>
    <property type="match status" value="1"/>
</dbReference>
<keyword evidence="1" id="KW-0134">Cell wall</keyword>